<dbReference type="RefSeq" id="WP_115733992.1">
    <property type="nucleotide sequence ID" value="NZ_BAAAVY010000001.1"/>
</dbReference>
<dbReference type="OrthoDB" id="9806524at2"/>
<sequence length="259" mass="28903">MAKQLLIYERAVPVTRQAHGDLSVKVGGDFSYARHVNSVPLMAAEFAHAADEYTVVFAGQGEDIIPVVLLGVRDNENLFVDDKGGWGGKYVPAFLRRYPFVFSSDDDGANFTLCVDEEFEGCNRTGRGERLFDNDGERTQYLESVLGFLQAYQVQFHRTRGLTKRLNELGLFESMQARFTLRNRQVLTLSGFLAVNRERLKALSGEQLAELQAYDDLELIYLHLFSMRHLTSTAERIGAGAVGGEQVAEEQTAPEPTVA</sequence>
<gene>
    <name evidence="1" type="ORF">NCTC10684_04948</name>
</gene>
<dbReference type="Proteomes" id="UP000254701">
    <property type="component" value="Unassembled WGS sequence"/>
</dbReference>
<protein>
    <submittedName>
        <fullName evidence="1">SapC</fullName>
    </submittedName>
</protein>
<reference evidence="1 2" key="1">
    <citation type="submission" date="2018-06" db="EMBL/GenBank/DDBJ databases">
        <authorList>
            <consortium name="Pathogen Informatics"/>
            <person name="Doyle S."/>
        </authorList>
    </citation>
    <scope>NUCLEOTIDE SEQUENCE [LARGE SCALE GENOMIC DNA]</scope>
    <source>
        <strain evidence="1 2">NCTC10684</strain>
    </source>
</reference>
<accession>A0A381IKN0</accession>
<dbReference type="InterPro" id="IPR010836">
    <property type="entry name" value="SapC"/>
</dbReference>
<organism evidence="1 2">
    <name type="scientific">Aminobacter aminovorans</name>
    <name type="common">Chelatobacter heintzii</name>
    <dbReference type="NCBI Taxonomy" id="83263"/>
    <lineage>
        <taxon>Bacteria</taxon>
        <taxon>Pseudomonadati</taxon>
        <taxon>Pseudomonadota</taxon>
        <taxon>Alphaproteobacteria</taxon>
        <taxon>Hyphomicrobiales</taxon>
        <taxon>Phyllobacteriaceae</taxon>
        <taxon>Aminobacter</taxon>
    </lineage>
</organism>
<dbReference type="Pfam" id="PF07277">
    <property type="entry name" value="SapC"/>
    <property type="match status" value="1"/>
</dbReference>
<dbReference type="EMBL" id="UFSM01000002">
    <property type="protein sequence ID" value="SUY28028.1"/>
    <property type="molecule type" value="Genomic_DNA"/>
</dbReference>
<evidence type="ECO:0000313" key="2">
    <source>
        <dbReference type="Proteomes" id="UP000254701"/>
    </source>
</evidence>
<dbReference type="AlphaFoldDB" id="A0A381IKN0"/>
<proteinExistence type="predicted"/>
<name>A0A381IKN0_AMIAI</name>
<evidence type="ECO:0000313" key="1">
    <source>
        <dbReference type="EMBL" id="SUY28028.1"/>
    </source>
</evidence>